<evidence type="ECO:0000313" key="1">
    <source>
        <dbReference type="EMBL" id="SIS95538.1"/>
    </source>
</evidence>
<dbReference type="Proteomes" id="UP000185839">
    <property type="component" value="Unassembled WGS sequence"/>
</dbReference>
<dbReference type="OrthoDB" id="676308at2"/>
<dbReference type="RefSeq" id="WP_076387926.1">
    <property type="nucleotide sequence ID" value="NZ_FTOI01000013.1"/>
</dbReference>
<protein>
    <submittedName>
        <fullName evidence="1">Uncharacterized protein</fullName>
    </submittedName>
</protein>
<dbReference type="InterPro" id="IPR058512">
    <property type="entry name" value="DUF8199"/>
</dbReference>
<dbReference type="NCBIfam" id="NF047658">
    <property type="entry name" value="HYC_CC_PP"/>
    <property type="match status" value="1"/>
</dbReference>
<dbReference type="STRING" id="713588.SAMN05421789_11334"/>
<dbReference type="InterPro" id="IPR058060">
    <property type="entry name" value="HYC_CC_PP"/>
</dbReference>
<sequence>MKKYLAIMFTVFYFGFSSGMVYNVHYCLDQTFVSSASSASSASSTITCAFCGTKKKKGCCKSEIKILKTDVPQKVDISFINDAPAVAIIPQISDADFLILVERKQFSVPLNAPPDRTELPLFISYCNFRI</sequence>
<keyword evidence="2" id="KW-1185">Reference proteome</keyword>
<organism evidence="1 2">
    <name type="scientific">Kaistella chaponensis</name>
    <dbReference type="NCBI Taxonomy" id="713588"/>
    <lineage>
        <taxon>Bacteria</taxon>
        <taxon>Pseudomonadati</taxon>
        <taxon>Bacteroidota</taxon>
        <taxon>Flavobacteriia</taxon>
        <taxon>Flavobacteriales</taxon>
        <taxon>Weeksellaceae</taxon>
        <taxon>Chryseobacterium group</taxon>
        <taxon>Kaistella</taxon>
    </lineage>
</organism>
<dbReference type="EMBL" id="FTOI01000013">
    <property type="protein sequence ID" value="SIS95538.1"/>
    <property type="molecule type" value="Genomic_DNA"/>
</dbReference>
<evidence type="ECO:0000313" key="2">
    <source>
        <dbReference type="Proteomes" id="UP000185839"/>
    </source>
</evidence>
<proteinExistence type="predicted"/>
<gene>
    <name evidence="1" type="ORF">SAMN05421789_11334</name>
</gene>
<dbReference type="Pfam" id="PF26622">
    <property type="entry name" value="DUF8199"/>
    <property type="match status" value="1"/>
</dbReference>
<accession>A0A1N7NBA4</accession>
<name>A0A1N7NBA4_9FLAO</name>
<reference evidence="2" key="1">
    <citation type="submission" date="2017-01" db="EMBL/GenBank/DDBJ databases">
        <authorList>
            <person name="Varghese N."/>
            <person name="Submissions S."/>
        </authorList>
    </citation>
    <scope>NUCLEOTIDE SEQUENCE [LARGE SCALE GENOMIC DNA]</scope>
    <source>
        <strain evidence="2">DSM 23145</strain>
    </source>
</reference>
<dbReference type="AlphaFoldDB" id="A0A1N7NBA4"/>